<keyword evidence="2" id="KW-1185">Reference proteome</keyword>
<proteinExistence type="predicted"/>
<comment type="caution">
    <text evidence="1">The sequence shown here is derived from an EMBL/GenBank/DDBJ whole genome shotgun (WGS) entry which is preliminary data.</text>
</comment>
<name>A0AAD8LZ44_9APIA</name>
<evidence type="ECO:0000313" key="2">
    <source>
        <dbReference type="Proteomes" id="UP001237642"/>
    </source>
</evidence>
<dbReference type="AlphaFoldDB" id="A0AAD8LZ44"/>
<organism evidence="1 2">
    <name type="scientific">Heracleum sosnowskyi</name>
    <dbReference type="NCBI Taxonomy" id="360622"/>
    <lineage>
        <taxon>Eukaryota</taxon>
        <taxon>Viridiplantae</taxon>
        <taxon>Streptophyta</taxon>
        <taxon>Embryophyta</taxon>
        <taxon>Tracheophyta</taxon>
        <taxon>Spermatophyta</taxon>
        <taxon>Magnoliopsida</taxon>
        <taxon>eudicotyledons</taxon>
        <taxon>Gunneridae</taxon>
        <taxon>Pentapetalae</taxon>
        <taxon>asterids</taxon>
        <taxon>campanulids</taxon>
        <taxon>Apiales</taxon>
        <taxon>Apiaceae</taxon>
        <taxon>Apioideae</taxon>
        <taxon>apioid superclade</taxon>
        <taxon>Tordylieae</taxon>
        <taxon>Tordyliinae</taxon>
        <taxon>Heracleum</taxon>
    </lineage>
</organism>
<dbReference type="Proteomes" id="UP001237642">
    <property type="component" value="Unassembled WGS sequence"/>
</dbReference>
<reference evidence="1" key="1">
    <citation type="submission" date="2023-02" db="EMBL/GenBank/DDBJ databases">
        <title>Genome of toxic invasive species Heracleum sosnowskyi carries increased number of genes despite the absence of recent whole-genome duplications.</title>
        <authorList>
            <person name="Schelkunov M."/>
            <person name="Shtratnikova V."/>
            <person name="Makarenko M."/>
            <person name="Klepikova A."/>
            <person name="Omelchenko D."/>
            <person name="Novikova G."/>
            <person name="Obukhova E."/>
            <person name="Bogdanov V."/>
            <person name="Penin A."/>
            <person name="Logacheva M."/>
        </authorList>
    </citation>
    <scope>NUCLEOTIDE SEQUENCE</scope>
    <source>
        <strain evidence="1">Hsosn_3</strain>
        <tissue evidence="1">Leaf</tissue>
    </source>
</reference>
<dbReference type="EMBL" id="JAUIZM010000012">
    <property type="protein sequence ID" value="KAK1353838.1"/>
    <property type="molecule type" value="Genomic_DNA"/>
</dbReference>
<dbReference type="Gene3D" id="2.120.10.80">
    <property type="entry name" value="Kelch-type beta propeller"/>
    <property type="match status" value="1"/>
</dbReference>
<protein>
    <submittedName>
        <fullName evidence="1">Uncharacterized protein</fullName>
    </submittedName>
</protein>
<evidence type="ECO:0000313" key="1">
    <source>
        <dbReference type="EMBL" id="KAK1353838.1"/>
    </source>
</evidence>
<reference evidence="1" key="2">
    <citation type="submission" date="2023-05" db="EMBL/GenBank/DDBJ databases">
        <authorList>
            <person name="Schelkunov M.I."/>
        </authorList>
    </citation>
    <scope>NUCLEOTIDE SEQUENCE</scope>
    <source>
        <strain evidence="1">Hsosn_3</strain>
        <tissue evidence="1">Leaf</tissue>
    </source>
</reference>
<dbReference type="InterPro" id="IPR015915">
    <property type="entry name" value="Kelch-typ_b-propeller"/>
</dbReference>
<accession>A0AAD8LZ44</accession>
<sequence length="396" mass="45706">MTSMDIQVKDPRSDDQPRLFMFIRTNNGRYVLYMIDAIRLFREKIAKEPLLPLLFFKRRVLPDCQCAFAFIEPNFYVIGEERDEVCTFNKYTILNLKPTEKRRGSDFLVPQTPMIWPKLEPLAFSYNDNLYVISKQGSPVPKQFNAFEFYSPLNGTWTDLWPKPMWQSSIKAYVIHQNMVYFSLTSQTIMSFNLKISKWSTVYDPYGQLYIHKDRFPRYSDPIPSTFDSQIEVFGDTFFGGVGAGDQHFDIFASQNFKPFEKPFLRPTLNPTKDFCNALDTRTVKDSPVCSKYIVKMEIEGIMCVLCYTNLSTGDRSSLVVLNFFNVSNDSHQLISSSSNPTLPQVPPRATFLFDAVEEDGQNVNYFKADLLSRTQLPINTRKKSTHGTLCTCLLV</sequence>
<dbReference type="SUPFAM" id="SSF117281">
    <property type="entry name" value="Kelch motif"/>
    <property type="match status" value="1"/>
</dbReference>
<gene>
    <name evidence="1" type="ORF">POM88_052203</name>
</gene>